<feature type="region of interest" description="Disordered" evidence="1">
    <location>
        <begin position="1"/>
        <end position="100"/>
    </location>
</feature>
<evidence type="ECO:0000256" key="1">
    <source>
        <dbReference type="SAM" id="MobiDB-lite"/>
    </source>
</evidence>
<keyword evidence="3" id="KW-1185">Reference proteome</keyword>
<organism evidence="2 3">
    <name type="scientific">Ceyx cyanopectus</name>
    <name type="common">Indigo-banded kingfisher</name>
    <dbReference type="NCBI Taxonomy" id="390723"/>
    <lineage>
        <taxon>Eukaryota</taxon>
        <taxon>Metazoa</taxon>
        <taxon>Chordata</taxon>
        <taxon>Craniata</taxon>
        <taxon>Vertebrata</taxon>
        <taxon>Euteleostomi</taxon>
        <taxon>Archelosauria</taxon>
        <taxon>Archosauria</taxon>
        <taxon>Dinosauria</taxon>
        <taxon>Saurischia</taxon>
        <taxon>Theropoda</taxon>
        <taxon>Coelurosauria</taxon>
        <taxon>Aves</taxon>
        <taxon>Neognathae</taxon>
        <taxon>Neoaves</taxon>
        <taxon>Telluraves</taxon>
        <taxon>Coraciimorphae</taxon>
        <taxon>Coraciiformes</taxon>
        <taxon>Alcedinidae</taxon>
        <taxon>Ceyx</taxon>
    </lineage>
</organism>
<dbReference type="PANTHER" id="PTHR15711:SF15">
    <property type="entry name" value="SIGNAL-INDUCED PROLIFERATION-ASSOCIATED 1-LIKE PROTEIN 3"/>
    <property type="match status" value="1"/>
</dbReference>
<feature type="non-terminal residue" evidence="2">
    <location>
        <position position="327"/>
    </location>
</feature>
<accession>A0A7L4NQU7</accession>
<evidence type="ECO:0000313" key="3">
    <source>
        <dbReference type="Proteomes" id="UP000586704"/>
    </source>
</evidence>
<name>A0A7L4NQU7_9AVES</name>
<evidence type="ECO:0000313" key="2">
    <source>
        <dbReference type="EMBL" id="NXY90674.1"/>
    </source>
</evidence>
<feature type="non-terminal residue" evidence="2">
    <location>
        <position position="1"/>
    </location>
</feature>
<dbReference type="GO" id="GO:0003382">
    <property type="term" value="P:epithelial cell morphogenesis"/>
    <property type="evidence" value="ECO:0007669"/>
    <property type="project" value="TreeGrafter"/>
</dbReference>
<dbReference type="AlphaFoldDB" id="A0A7L4NQU7"/>
<dbReference type="GO" id="GO:0005096">
    <property type="term" value="F:GTPase activator activity"/>
    <property type="evidence" value="ECO:0007669"/>
    <property type="project" value="TreeGrafter"/>
</dbReference>
<reference evidence="2 3" key="1">
    <citation type="submission" date="2020-02" db="EMBL/GenBank/DDBJ databases">
        <title>Bird 10,000 Genomes (B10K) Project - Family phase.</title>
        <authorList>
            <person name="Zhang G."/>
        </authorList>
    </citation>
    <scope>NUCLEOTIDE SEQUENCE [LARGE SCALE GENOMIC DNA]</scope>
    <source>
        <strain evidence="2">B10K-DU-013-51</strain>
        <tissue evidence="2">Mixed tissue sample</tissue>
    </source>
</reference>
<feature type="region of interest" description="Disordered" evidence="1">
    <location>
        <begin position="123"/>
        <end position="172"/>
    </location>
</feature>
<feature type="compositionally biased region" description="Pro residues" evidence="1">
    <location>
        <begin position="276"/>
        <end position="286"/>
    </location>
</feature>
<dbReference type="GO" id="GO:0090162">
    <property type="term" value="P:establishment of epithelial cell polarity"/>
    <property type="evidence" value="ECO:0007669"/>
    <property type="project" value="TreeGrafter"/>
</dbReference>
<dbReference type="InterPro" id="IPR050989">
    <property type="entry name" value="Rap1_Ran_GAP"/>
</dbReference>
<comment type="caution">
    <text evidence="2">The sequence shown here is derived from an EMBL/GenBank/DDBJ whole genome shotgun (WGS) entry which is preliminary data.</text>
</comment>
<protein>
    <submittedName>
        <fullName evidence="2">SI1L3 protein</fullName>
    </submittedName>
</protein>
<dbReference type="EMBL" id="VYZU01084033">
    <property type="protein sequence ID" value="NXY90674.1"/>
    <property type="molecule type" value="Genomic_DNA"/>
</dbReference>
<dbReference type="GO" id="GO:0005794">
    <property type="term" value="C:Golgi apparatus"/>
    <property type="evidence" value="ECO:0007669"/>
    <property type="project" value="TreeGrafter"/>
</dbReference>
<dbReference type="OrthoDB" id="2499658at2759"/>
<proteinExistence type="predicted"/>
<feature type="compositionally biased region" description="Basic and acidic residues" evidence="1">
    <location>
        <begin position="123"/>
        <end position="137"/>
    </location>
</feature>
<feature type="compositionally biased region" description="Basic and acidic residues" evidence="1">
    <location>
        <begin position="11"/>
        <end position="25"/>
    </location>
</feature>
<dbReference type="GO" id="GO:0005886">
    <property type="term" value="C:plasma membrane"/>
    <property type="evidence" value="ECO:0007669"/>
    <property type="project" value="TreeGrafter"/>
</dbReference>
<feature type="region of interest" description="Disordered" evidence="1">
    <location>
        <begin position="261"/>
        <end position="291"/>
    </location>
</feature>
<feature type="compositionally biased region" description="Low complexity" evidence="1">
    <location>
        <begin position="26"/>
        <end position="37"/>
    </location>
</feature>
<feature type="region of interest" description="Disordered" evidence="1">
    <location>
        <begin position="200"/>
        <end position="247"/>
    </location>
</feature>
<feature type="compositionally biased region" description="Low complexity" evidence="1">
    <location>
        <begin position="200"/>
        <end position="226"/>
    </location>
</feature>
<dbReference type="Proteomes" id="UP000586704">
    <property type="component" value="Unassembled WGS sequence"/>
</dbReference>
<feature type="compositionally biased region" description="Basic and acidic residues" evidence="1">
    <location>
        <begin position="229"/>
        <end position="241"/>
    </location>
</feature>
<gene>
    <name evidence="2" type="primary">Sipa1l3_0</name>
    <name evidence="2" type="ORF">CEYCYA_R12814</name>
</gene>
<sequence>MGVRARIAEWPPKRDPKEAAGHREAAAACGRAPGFPALPASSRRRSKEAEFQEGWPRACPAKAWSPLRHRSSSEVTLSECEPDEQAEKPGSPAGLYREYGSTSSIDVQGISEQSFFQMLTELRGKRSERGAGDAVRDKPRRKGPRWEGGSESIFRKLRSGPPAERSREEPGRGWVCQRSFAHYDVQSMLFDLHGAARNPAPAARRRNTATGASAASADADPSSLLPPEDLNRKENLEHDGGDATSNELLLSCPHFRNEIGGGGGERHLSFAGAAAAPPPPEPPDPPRLSNAGVNVLEGAADHQRMRQLSVEHLDLGARYYREHFHGK</sequence>
<dbReference type="PANTHER" id="PTHR15711">
    <property type="entry name" value="RAP GTPASE-ACTIVATING PROTEIN"/>
    <property type="match status" value="1"/>
</dbReference>